<dbReference type="EMBL" id="CP036291">
    <property type="protein sequence ID" value="QDU91347.1"/>
    <property type="molecule type" value="Genomic_DNA"/>
</dbReference>
<gene>
    <name evidence="2" type="ORF">Pla175_47680</name>
</gene>
<organism evidence="2 3">
    <name type="scientific">Pirellulimonas nuda</name>
    <dbReference type="NCBI Taxonomy" id="2528009"/>
    <lineage>
        <taxon>Bacteria</taxon>
        <taxon>Pseudomonadati</taxon>
        <taxon>Planctomycetota</taxon>
        <taxon>Planctomycetia</taxon>
        <taxon>Pirellulales</taxon>
        <taxon>Lacipirellulaceae</taxon>
        <taxon>Pirellulimonas</taxon>
    </lineage>
</organism>
<keyword evidence="3" id="KW-1185">Reference proteome</keyword>
<sequence length="254" mass="25426">MPTLAPTAIRTARPALSAIGAVLIITVLGAGVATAQTPRVVTAREPYVPEDRVLRVQVRVPLANLLNASDSSRVVEISRVGPDQTDADPTSDPFLDEPKQAAATPDSATPDAQDDPFADAPADPFADNGAASGADSPGVDVPQEAVGSMAPGGVFGALGRSLFGGVREQLPNVSVRGVGPGPMPPAQDVDPFGGPGPGAPGPMDDTDPFGPEPAPPSSEDPFGAAPSPPAGDDPFSGADPFSNPSSDEDPFGGP</sequence>
<name>A0A518DIP1_9BACT</name>
<accession>A0A518DIP1</accession>
<feature type="compositionally biased region" description="Low complexity" evidence="1">
    <location>
        <begin position="118"/>
        <end position="131"/>
    </location>
</feature>
<feature type="compositionally biased region" description="Low complexity" evidence="1">
    <location>
        <begin position="100"/>
        <end position="111"/>
    </location>
</feature>
<dbReference type="Proteomes" id="UP000317429">
    <property type="component" value="Chromosome"/>
</dbReference>
<feature type="region of interest" description="Disordered" evidence="1">
    <location>
        <begin position="173"/>
        <end position="254"/>
    </location>
</feature>
<protein>
    <submittedName>
        <fullName evidence="2">Uncharacterized protein</fullName>
    </submittedName>
</protein>
<dbReference type="AlphaFoldDB" id="A0A518DIP1"/>
<reference evidence="2 3" key="1">
    <citation type="submission" date="2019-02" db="EMBL/GenBank/DDBJ databases">
        <title>Deep-cultivation of Planctomycetes and their phenomic and genomic characterization uncovers novel biology.</title>
        <authorList>
            <person name="Wiegand S."/>
            <person name="Jogler M."/>
            <person name="Boedeker C."/>
            <person name="Pinto D."/>
            <person name="Vollmers J."/>
            <person name="Rivas-Marin E."/>
            <person name="Kohn T."/>
            <person name="Peeters S.H."/>
            <person name="Heuer A."/>
            <person name="Rast P."/>
            <person name="Oberbeckmann S."/>
            <person name="Bunk B."/>
            <person name="Jeske O."/>
            <person name="Meyerdierks A."/>
            <person name="Storesund J.E."/>
            <person name="Kallscheuer N."/>
            <person name="Luecker S."/>
            <person name="Lage O.M."/>
            <person name="Pohl T."/>
            <person name="Merkel B.J."/>
            <person name="Hornburger P."/>
            <person name="Mueller R.-W."/>
            <person name="Bruemmer F."/>
            <person name="Labrenz M."/>
            <person name="Spormann A.M."/>
            <person name="Op den Camp H."/>
            <person name="Overmann J."/>
            <person name="Amann R."/>
            <person name="Jetten M.S.M."/>
            <person name="Mascher T."/>
            <person name="Medema M.H."/>
            <person name="Devos D.P."/>
            <person name="Kaster A.-K."/>
            <person name="Ovreas L."/>
            <person name="Rohde M."/>
            <person name="Galperin M.Y."/>
            <person name="Jogler C."/>
        </authorList>
    </citation>
    <scope>NUCLEOTIDE SEQUENCE [LARGE SCALE GENOMIC DNA]</scope>
    <source>
        <strain evidence="2 3">Pla175</strain>
    </source>
</reference>
<feature type="region of interest" description="Disordered" evidence="1">
    <location>
        <begin position="79"/>
        <end position="145"/>
    </location>
</feature>
<dbReference type="RefSeq" id="WP_145291371.1">
    <property type="nucleotide sequence ID" value="NZ_CP036291.1"/>
</dbReference>
<dbReference type="KEGG" id="pnd:Pla175_47680"/>
<evidence type="ECO:0000313" key="3">
    <source>
        <dbReference type="Proteomes" id="UP000317429"/>
    </source>
</evidence>
<evidence type="ECO:0000256" key="1">
    <source>
        <dbReference type="SAM" id="MobiDB-lite"/>
    </source>
</evidence>
<evidence type="ECO:0000313" key="2">
    <source>
        <dbReference type="EMBL" id="QDU91347.1"/>
    </source>
</evidence>
<proteinExistence type="predicted"/>